<protein>
    <submittedName>
        <fullName evidence="2">Uncharacterized protein</fullName>
    </submittedName>
</protein>
<gene>
    <name evidence="2" type="ORF">O0I10_009402</name>
</gene>
<dbReference type="Proteomes" id="UP001234581">
    <property type="component" value="Unassembled WGS sequence"/>
</dbReference>
<organism evidence="2 3">
    <name type="scientific">Lichtheimia ornata</name>
    <dbReference type="NCBI Taxonomy" id="688661"/>
    <lineage>
        <taxon>Eukaryota</taxon>
        <taxon>Fungi</taxon>
        <taxon>Fungi incertae sedis</taxon>
        <taxon>Mucoromycota</taxon>
        <taxon>Mucoromycotina</taxon>
        <taxon>Mucoromycetes</taxon>
        <taxon>Mucorales</taxon>
        <taxon>Lichtheimiaceae</taxon>
        <taxon>Lichtheimia</taxon>
    </lineage>
</organism>
<dbReference type="GeneID" id="83216808"/>
<keyword evidence="3" id="KW-1185">Reference proteome</keyword>
<accession>A0AAD7UY06</accession>
<evidence type="ECO:0000256" key="1">
    <source>
        <dbReference type="SAM" id="MobiDB-lite"/>
    </source>
</evidence>
<reference evidence="2 3" key="1">
    <citation type="submission" date="2023-03" db="EMBL/GenBank/DDBJ databases">
        <title>Genome sequence of Lichtheimia ornata CBS 291.66.</title>
        <authorList>
            <person name="Mohabir J.T."/>
            <person name="Shea T.P."/>
            <person name="Kurbessoian T."/>
            <person name="Berby B."/>
            <person name="Fontaine J."/>
            <person name="Livny J."/>
            <person name="Gnirke A."/>
            <person name="Stajich J.E."/>
            <person name="Cuomo C.A."/>
        </authorList>
    </citation>
    <scope>NUCLEOTIDE SEQUENCE [LARGE SCALE GENOMIC DNA]</scope>
    <source>
        <strain evidence="2">CBS 291.66</strain>
    </source>
</reference>
<feature type="region of interest" description="Disordered" evidence="1">
    <location>
        <begin position="1"/>
        <end position="51"/>
    </location>
</feature>
<comment type="caution">
    <text evidence="2">The sequence shown here is derived from an EMBL/GenBank/DDBJ whole genome shotgun (WGS) entry which is preliminary data.</text>
</comment>
<dbReference type="RefSeq" id="XP_058339919.1">
    <property type="nucleotide sequence ID" value="XM_058489394.1"/>
</dbReference>
<proteinExistence type="predicted"/>
<evidence type="ECO:0000313" key="2">
    <source>
        <dbReference type="EMBL" id="KAJ8655006.1"/>
    </source>
</evidence>
<feature type="compositionally biased region" description="Low complexity" evidence="1">
    <location>
        <begin position="27"/>
        <end position="47"/>
    </location>
</feature>
<dbReference type="EMBL" id="JARTCD010000054">
    <property type="protein sequence ID" value="KAJ8655006.1"/>
    <property type="molecule type" value="Genomic_DNA"/>
</dbReference>
<sequence length="104" mass="12054">MSTYDIMYRPQHHPELLLSKSPPDHAGTTPTTTGTRQKLPSSSSSSSVVARHPKRYTYRPCPICQNRLLVRIHGSLVYKWIIEHFAVKHNEWLHVVVNLHESWN</sequence>
<name>A0AAD7UY06_9FUNG</name>
<evidence type="ECO:0000313" key="3">
    <source>
        <dbReference type="Proteomes" id="UP001234581"/>
    </source>
</evidence>
<dbReference type="AlphaFoldDB" id="A0AAD7UY06"/>